<proteinExistence type="predicted"/>
<dbReference type="InterPro" id="IPR036869">
    <property type="entry name" value="J_dom_sf"/>
</dbReference>
<dbReference type="InterPro" id="IPR050817">
    <property type="entry name" value="DjlA_DnaK_co-chaperone"/>
</dbReference>
<dbReference type="CDD" id="cd06257">
    <property type="entry name" value="DnaJ"/>
    <property type="match status" value="1"/>
</dbReference>
<accession>A0ABP0V0Z7</accession>
<reference evidence="2" key="1">
    <citation type="submission" date="2024-02" db="EMBL/GenBank/DDBJ databases">
        <authorList>
            <consortium name="ELIXIR-Norway"/>
            <consortium name="Elixir Norway"/>
        </authorList>
    </citation>
    <scope>NUCLEOTIDE SEQUENCE</scope>
</reference>
<dbReference type="InterPro" id="IPR001623">
    <property type="entry name" value="DnaJ_domain"/>
</dbReference>
<dbReference type="PRINTS" id="PR00625">
    <property type="entry name" value="JDOMAIN"/>
</dbReference>
<protein>
    <recommendedName>
        <fullName evidence="1">J domain-containing protein</fullName>
    </recommendedName>
</protein>
<dbReference type="SUPFAM" id="SSF46565">
    <property type="entry name" value="Chaperone J-domain"/>
    <property type="match status" value="1"/>
</dbReference>
<dbReference type="Proteomes" id="UP001497512">
    <property type="component" value="Chromosome 7"/>
</dbReference>
<gene>
    <name evidence="2" type="ORF">CSSPTR1EN2_LOCUS21002</name>
</gene>
<evidence type="ECO:0000259" key="1">
    <source>
        <dbReference type="PROSITE" id="PS50076"/>
    </source>
</evidence>
<organism evidence="2 3">
    <name type="scientific">Sphagnum troendelagicum</name>
    <dbReference type="NCBI Taxonomy" id="128251"/>
    <lineage>
        <taxon>Eukaryota</taxon>
        <taxon>Viridiplantae</taxon>
        <taxon>Streptophyta</taxon>
        <taxon>Embryophyta</taxon>
        <taxon>Bryophyta</taxon>
        <taxon>Sphagnophytina</taxon>
        <taxon>Sphagnopsida</taxon>
        <taxon>Sphagnales</taxon>
        <taxon>Sphagnaceae</taxon>
        <taxon>Sphagnum</taxon>
    </lineage>
</organism>
<dbReference type="EMBL" id="OZ019899">
    <property type="protein sequence ID" value="CAK9231927.1"/>
    <property type="molecule type" value="Genomic_DNA"/>
</dbReference>
<dbReference type="Pfam" id="PF00226">
    <property type="entry name" value="DnaJ"/>
    <property type="match status" value="1"/>
</dbReference>
<name>A0ABP0V0Z7_9BRYO</name>
<dbReference type="PROSITE" id="PS50076">
    <property type="entry name" value="DNAJ_2"/>
    <property type="match status" value="1"/>
</dbReference>
<keyword evidence="3" id="KW-1185">Reference proteome</keyword>
<dbReference type="PANTHER" id="PTHR24074">
    <property type="entry name" value="CO-CHAPERONE PROTEIN DJLA"/>
    <property type="match status" value="1"/>
</dbReference>
<dbReference type="SMART" id="SM00271">
    <property type="entry name" value="DnaJ"/>
    <property type="match status" value="1"/>
</dbReference>
<evidence type="ECO:0000313" key="2">
    <source>
        <dbReference type="EMBL" id="CAK9231927.1"/>
    </source>
</evidence>
<evidence type="ECO:0000313" key="3">
    <source>
        <dbReference type="Proteomes" id="UP001497512"/>
    </source>
</evidence>
<sequence>MTMSSTIRTARCSSSAIIFERKCVDHDTRLPLTWRTRVAFKDHYATLGVSPGASKHEIKKAYRRLALQYHPDVCDGEHCSLNFQQINKAYESLLSKRTLQFGEFEDDLSDNLEGFMGVGDDCWEDWEEWMGWEGAGIRDFSSHVNVHT</sequence>
<dbReference type="Gene3D" id="1.10.287.110">
    <property type="entry name" value="DnaJ domain"/>
    <property type="match status" value="1"/>
</dbReference>
<feature type="domain" description="J" evidence="1">
    <location>
        <begin position="42"/>
        <end position="105"/>
    </location>
</feature>